<dbReference type="EMBL" id="AFHG01000057">
    <property type="protein sequence ID" value="EGK70372.1"/>
    <property type="molecule type" value="Genomic_DNA"/>
</dbReference>
<evidence type="ECO:0000313" key="2">
    <source>
        <dbReference type="Proteomes" id="UP000005019"/>
    </source>
</evidence>
<dbReference type="Proteomes" id="UP000005019">
    <property type="component" value="Unassembled WGS sequence"/>
</dbReference>
<dbReference type="STRING" id="1000565.METUNv1_03277"/>
<sequence length="72" mass="8232">MIRALAAFATLSVLTGLLPGCSSQQMYDSATGWRQQECDRITDAAERSRCLETANLEYERYRRERDRAGDTR</sequence>
<dbReference type="OrthoDB" id="8565939at2"/>
<evidence type="ECO:0000313" key="1">
    <source>
        <dbReference type="EMBL" id="EGK70372.1"/>
    </source>
</evidence>
<protein>
    <submittedName>
        <fullName evidence="1">Uncharacterized protein</fullName>
    </submittedName>
</protein>
<proteinExistence type="predicted"/>
<organism evidence="1 2">
    <name type="scientific">Methyloversatilis universalis (strain ATCC BAA-1314 / DSM 25237 / JCM 13912 / CCUG 52030 / FAM5)</name>
    <dbReference type="NCBI Taxonomy" id="1000565"/>
    <lineage>
        <taxon>Bacteria</taxon>
        <taxon>Pseudomonadati</taxon>
        <taxon>Pseudomonadota</taxon>
        <taxon>Betaproteobacteria</taxon>
        <taxon>Nitrosomonadales</taxon>
        <taxon>Sterolibacteriaceae</taxon>
        <taxon>Methyloversatilis</taxon>
    </lineage>
</organism>
<accession>F5RGI0</accession>
<keyword evidence="2" id="KW-1185">Reference proteome</keyword>
<dbReference type="AlphaFoldDB" id="F5RGI0"/>
<name>F5RGI0_METUF</name>
<dbReference type="RefSeq" id="WP_008063572.1">
    <property type="nucleotide sequence ID" value="NZ_AFHG01000057.1"/>
</dbReference>
<reference evidence="1 2" key="1">
    <citation type="journal article" date="2011" name="J. Bacteriol.">
        <title>Genome sequence of Methyloversatilis universalis FAM5T, a methylotrophic representative of the order Rhodocyclales.</title>
        <authorList>
            <person name="Kittichotirat W."/>
            <person name="Good N.M."/>
            <person name="Hall R."/>
            <person name="Bringel F."/>
            <person name="Lajus A."/>
            <person name="Medigue C."/>
            <person name="Smalley N.E."/>
            <person name="Beck D."/>
            <person name="Bumgarner R."/>
            <person name="Vuilleumier S."/>
            <person name="Kalyuzhnaya M.G."/>
        </authorList>
    </citation>
    <scope>NUCLEOTIDE SEQUENCE [LARGE SCALE GENOMIC DNA]</scope>
    <source>
        <strain evidence="2">ATCC BAA-1314 / JCM 13912 / FAM5</strain>
    </source>
</reference>
<dbReference type="eggNOG" id="ENOG5033DA7">
    <property type="taxonomic scope" value="Bacteria"/>
</dbReference>
<gene>
    <name evidence="1" type="ORF">METUNv1_03277</name>
</gene>
<comment type="caution">
    <text evidence="1">The sequence shown here is derived from an EMBL/GenBank/DDBJ whole genome shotgun (WGS) entry which is preliminary data.</text>
</comment>